<evidence type="ECO:0000256" key="1">
    <source>
        <dbReference type="ARBA" id="ARBA00022741"/>
    </source>
</evidence>
<dbReference type="PROSITE" id="PS00675">
    <property type="entry name" value="SIGMA54_INTERACT_1"/>
    <property type="match status" value="1"/>
</dbReference>
<evidence type="ECO:0000256" key="4">
    <source>
        <dbReference type="ARBA" id="ARBA00023163"/>
    </source>
</evidence>
<keyword evidence="1" id="KW-0547">Nucleotide-binding</keyword>
<evidence type="ECO:0000256" key="2">
    <source>
        <dbReference type="ARBA" id="ARBA00022840"/>
    </source>
</evidence>
<evidence type="ECO:0000259" key="5">
    <source>
        <dbReference type="PROSITE" id="PS50045"/>
    </source>
</evidence>
<dbReference type="Gene3D" id="3.40.50.300">
    <property type="entry name" value="P-loop containing nucleotide triphosphate hydrolases"/>
    <property type="match status" value="1"/>
</dbReference>
<organism evidence="6 7">
    <name type="scientific">Desulfotomaculum copahuensis</name>
    <dbReference type="NCBI Taxonomy" id="1838280"/>
    <lineage>
        <taxon>Bacteria</taxon>
        <taxon>Bacillati</taxon>
        <taxon>Bacillota</taxon>
        <taxon>Clostridia</taxon>
        <taxon>Eubacteriales</taxon>
        <taxon>Desulfotomaculaceae</taxon>
        <taxon>Desulfotomaculum</taxon>
    </lineage>
</organism>
<dbReference type="GO" id="GO:0043565">
    <property type="term" value="F:sequence-specific DNA binding"/>
    <property type="evidence" value="ECO:0007669"/>
    <property type="project" value="InterPro"/>
</dbReference>
<reference evidence="6 7" key="1">
    <citation type="submission" date="2016-04" db="EMBL/GenBank/DDBJ databases">
        <authorList>
            <person name="Evans L.H."/>
            <person name="Alamgir A."/>
            <person name="Owens N."/>
            <person name="Weber N.D."/>
            <person name="Virtaneva K."/>
            <person name="Barbian K."/>
            <person name="Babar A."/>
            <person name="Rosenke K."/>
        </authorList>
    </citation>
    <scope>NUCLEOTIDE SEQUENCE [LARGE SCALE GENOMIC DNA]</scope>
    <source>
        <strain evidence="6 7">LMa1</strain>
    </source>
</reference>
<feature type="domain" description="Sigma-54 factor interaction" evidence="5">
    <location>
        <begin position="100"/>
        <end position="325"/>
    </location>
</feature>
<dbReference type="PANTHER" id="PTHR32071">
    <property type="entry name" value="TRANSCRIPTIONAL REGULATORY PROTEIN"/>
    <property type="match status" value="1"/>
</dbReference>
<dbReference type="InterPro" id="IPR058031">
    <property type="entry name" value="AAA_lid_NorR"/>
</dbReference>
<dbReference type="InterPro" id="IPR025944">
    <property type="entry name" value="Sigma_54_int_dom_CS"/>
</dbReference>
<protein>
    <recommendedName>
        <fullName evidence="5">Sigma-54 factor interaction domain-containing protein</fullName>
    </recommendedName>
</protein>
<keyword evidence="3" id="KW-0805">Transcription regulation</keyword>
<dbReference type="FunFam" id="3.40.50.300:FF:000006">
    <property type="entry name" value="DNA-binding transcriptional regulator NtrC"/>
    <property type="match status" value="1"/>
</dbReference>
<evidence type="ECO:0000313" key="7">
    <source>
        <dbReference type="Proteomes" id="UP000078532"/>
    </source>
</evidence>
<dbReference type="Pfam" id="PF25601">
    <property type="entry name" value="AAA_lid_14"/>
    <property type="match status" value="1"/>
</dbReference>
<keyword evidence="7" id="KW-1185">Reference proteome</keyword>
<dbReference type="SUPFAM" id="SSF52540">
    <property type="entry name" value="P-loop containing nucleoside triphosphate hydrolases"/>
    <property type="match status" value="1"/>
</dbReference>
<dbReference type="GO" id="GO:0005524">
    <property type="term" value="F:ATP binding"/>
    <property type="evidence" value="ECO:0007669"/>
    <property type="project" value="UniProtKB-KW"/>
</dbReference>
<dbReference type="InterPro" id="IPR002197">
    <property type="entry name" value="HTH_Fis"/>
</dbReference>
<dbReference type="STRING" id="1838280.A6M21_09780"/>
<evidence type="ECO:0000313" key="6">
    <source>
        <dbReference type="EMBL" id="OAT81694.1"/>
    </source>
</evidence>
<dbReference type="Pfam" id="PF00158">
    <property type="entry name" value="Sigma54_activat"/>
    <property type="match status" value="1"/>
</dbReference>
<keyword evidence="2" id="KW-0067">ATP-binding</keyword>
<dbReference type="PROSITE" id="PS00688">
    <property type="entry name" value="SIGMA54_INTERACT_3"/>
    <property type="match status" value="1"/>
</dbReference>
<keyword evidence="4" id="KW-0804">Transcription</keyword>
<dbReference type="InterPro" id="IPR025662">
    <property type="entry name" value="Sigma_54_int_dom_ATP-bd_1"/>
</dbReference>
<dbReference type="InterPro" id="IPR009057">
    <property type="entry name" value="Homeodomain-like_sf"/>
</dbReference>
<accession>A0A1B7LEI4</accession>
<dbReference type="PROSITE" id="PS50045">
    <property type="entry name" value="SIGMA54_INTERACT_4"/>
    <property type="match status" value="1"/>
</dbReference>
<dbReference type="InterPro" id="IPR002078">
    <property type="entry name" value="Sigma_54_int"/>
</dbReference>
<dbReference type="InterPro" id="IPR003593">
    <property type="entry name" value="AAA+_ATPase"/>
</dbReference>
<gene>
    <name evidence="6" type="ORF">A6M21_09780</name>
</gene>
<dbReference type="Proteomes" id="UP000078532">
    <property type="component" value="Unassembled WGS sequence"/>
</dbReference>
<sequence>MVTALANLIQNNYLLFQRCDDQIKSEAKFSILQSQFIDTVNNIGIINGQYFKPNILKIMNHKANSLFADEERRIFFSSSKKMENNAQDFPESNDLSFTSIIGQSPAIRSCITIASKAARSNATVLLLGETGTGKEEFARCIHHASLRNSGPFIPINCAAIPHSLAESELFGYDDGAFTGAKKGGQPGKFELANRGTIFLDEIGDMPLSIQSTLLRVLQDRCLHRVGSSNSINVDVRVIAATNKNLQLEVDAGNFRQDLFYRLNVISINIPPLRERDDDLFLIIQHFLNKSNKYFQLSPAVEKIFRNYSWPGNVRELHNVLERVMNLADGNYILPSHLPPDITSRKQKQLDLSNLKSMEHVMIRNALRQCHGNVSKAAGILGISRNTLYRKIKRLGIAEDI</sequence>
<dbReference type="AlphaFoldDB" id="A0A1B7LEI4"/>
<dbReference type="Gene3D" id="1.10.10.60">
    <property type="entry name" value="Homeodomain-like"/>
    <property type="match status" value="1"/>
</dbReference>
<dbReference type="Pfam" id="PF02954">
    <property type="entry name" value="HTH_8"/>
    <property type="match status" value="1"/>
</dbReference>
<dbReference type="EMBL" id="LYVF01000158">
    <property type="protein sequence ID" value="OAT81694.1"/>
    <property type="molecule type" value="Genomic_DNA"/>
</dbReference>
<dbReference type="Gene3D" id="1.10.8.60">
    <property type="match status" value="1"/>
</dbReference>
<dbReference type="SMART" id="SM00382">
    <property type="entry name" value="AAA"/>
    <property type="match status" value="1"/>
</dbReference>
<dbReference type="GO" id="GO:0006355">
    <property type="term" value="P:regulation of DNA-templated transcription"/>
    <property type="evidence" value="ECO:0007669"/>
    <property type="project" value="InterPro"/>
</dbReference>
<dbReference type="SUPFAM" id="SSF46689">
    <property type="entry name" value="Homeodomain-like"/>
    <property type="match status" value="1"/>
</dbReference>
<proteinExistence type="predicted"/>
<dbReference type="PANTHER" id="PTHR32071:SF57">
    <property type="entry name" value="C4-DICARBOXYLATE TRANSPORT TRANSCRIPTIONAL REGULATORY PROTEIN DCTD"/>
    <property type="match status" value="1"/>
</dbReference>
<evidence type="ECO:0000256" key="3">
    <source>
        <dbReference type="ARBA" id="ARBA00023015"/>
    </source>
</evidence>
<name>A0A1B7LEI4_9FIRM</name>
<dbReference type="InterPro" id="IPR027417">
    <property type="entry name" value="P-loop_NTPase"/>
</dbReference>
<dbReference type="CDD" id="cd00009">
    <property type="entry name" value="AAA"/>
    <property type="match status" value="1"/>
</dbReference>
<dbReference type="PRINTS" id="PR01590">
    <property type="entry name" value="HTHFIS"/>
</dbReference>
<comment type="caution">
    <text evidence="6">The sequence shown here is derived from an EMBL/GenBank/DDBJ whole genome shotgun (WGS) entry which is preliminary data.</text>
</comment>